<dbReference type="Gene3D" id="2.40.160.60">
    <property type="entry name" value="Outer membrane protein transport protein (OMPP1/FadL/TodX)"/>
    <property type="match status" value="1"/>
</dbReference>
<dbReference type="Proteomes" id="UP000178417">
    <property type="component" value="Unassembled WGS sequence"/>
</dbReference>
<proteinExistence type="predicted"/>
<accession>A0A1F4SF18</accession>
<dbReference type="AlphaFoldDB" id="A0A1F4SF18"/>
<gene>
    <name evidence="1" type="ORF">A2310_03275</name>
</gene>
<organism evidence="1 2">
    <name type="scientific">candidate division WOR-1 bacterium RIFOXYB2_FULL_37_13</name>
    <dbReference type="NCBI Taxonomy" id="1802579"/>
    <lineage>
        <taxon>Bacteria</taxon>
        <taxon>Bacillati</taxon>
        <taxon>Saganbacteria</taxon>
    </lineage>
</organism>
<sequence length="642" mass="70066">MQPQKIIVAFFIIIAILTTTVYAVQDFPFTNITARFPGIDAPYPGLSNGFSSLGNGIRTVLWNPAGLAKIEKSEVYFGVNSTSLSSQASKLYNVEDQTFTIGDMTGESFSNKVLFTNDPTATELATREFRAPIIYSPSTSGMDYKQAIKVNDWFTFGISSKGDTDIGLSVAGNFPAQYLLDSNLYGSTDFLGSGISVNSDGKLTYSQTSPIPYTYTSTGAAWSDFLSQTQRIPFTVNADMKNNVNVQSTLIFTGAAKVNDLSLGINFTPMSANLNVDNTAKAIVNAGTADFYLYTPNFNPNDANDVLNWTSDPNLYGTEAGYQKNYVRVPAGESVGEAKYTGFYNASAIRTDLGCMYDFGNVLTLGAVLENFGAAGFNLKGTGQVAYVDTRINTTESPTITTTGNQIVFTWNPFTDTFTPMDGTENIGMLPAININLPQKTKLGLTLRKPLLITIDYELQNNPLVFTYQSTTGAYVEAQFSNIGILKLGMETQVFALPMWLKGSLSFLMKPNVIGLDSSSEASFNQIFVLFDQYAPLSLDLSTAINLWGYKVGGAFGIDGSSLLSVLQLDTLNSNFGKTMYYNISLDKDYWHCVLQNNLDISSTATAYSNADKNGTINSSSTWTDYLQILRWTTTLTVGYKF</sequence>
<comment type="caution">
    <text evidence="1">The sequence shown here is derived from an EMBL/GenBank/DDBJ whole genome shotgun (WGS) entry which is preliminary data.</text>
</comment>
<evidence type="ECO:0000313" key="1">
    <source>
        <dbReference type="EMBL" id="OGC19016.1"/>
    </source>
</evidence>
<name>A0A1F4SF18_UNCSA</name>
<dbReference type="STRING" id="1802579.A2310_03275"/>
<evidence type="ECO:0000313" key="2">
    <source>
        <dbReference type="Proteomes" id="UP000178417"/>
    </source>
</evidence>
<reference evidence="1 2" key="1">
    <citation type="journal article" date="2016" name="Nat. Commun.">
        <title>Thousands of microbial genomes shed light on interconnected biogeochemical processes in an aquifer system.</title>
        <authorList>
            <person name="Anantharaman K."/>
            <person name="Brown C.T."/>
            <person name="Hug L.A."/>
            <person name="Sharon I."/>
            <person name="Castelle C.J."/>
            <person name="Probst A.J."/>
            <person name="Thomas B.C."/>
            <person name="Singh A."/>
            <person name="Wilkins M.J."/>
            <person name="Karaoz U."/>
            <person name="Brodie E.L."/>
            <person name="Williams K.H."/>
            <person name="Hubbard S.S."/>
            <person name="Banfield J.F."/>
        </authorList>
    </citation>
    <scope>NUCLEOTIDE SEQUENCE [LARGE SCALE GENOMIC DNA]</scope>
</reference>
<evidence type="ECO:0008006" key="3">
    <source>
        <dbReference type="Google" id="ProtNLM"/>
    </source>
</evidence>
<protein>
    <recommendedName>
        <fullName evidence="3">DUF5723 domain-containing protein</fullName>
    </recommendedName>
</protein>
<dbReference type="EMBL" id="MEUB01000062">
    <property type="protein sequence ID" value="OGC19016.1"/>
    <property type="molecule type" value="Genomic_DNA"/>
</dbReference>